<comment type="caution">
    <text evidence="2">The sequence shown here is derived from an EMBL/GenBank/DDBJ whole genome shotgun (WGS) entry which is preliminary data.</text>
</comment>
<evidence type="ECO:0000313" key="2">
    <source>
        <dbReference type="EMBL" id="KKR02515.1"/>
    </source>
</evidence>
<evidence type="ECO:0000313" key="3">
    <source>
        <dbReference type="Proteomes" id="UP000033935"/>
    </source>
</evidence>
<protein>
    <recommendedName>
        <fullName evidence="1">Secretion system C-terminal sorting domain-containing protein</fullName>
    </recommendedName>
</protein>
<dbReference type="Proteomes" id="UP000033935">
    <property type="component" value="Unassembled WGS sequence"/>
</dbReference>
<dbReference type="EMBL" id="LBWG01000052">
    <property type="protein sequence ID" value="KKR02515.1"/>
    <property type="molecule type" value="Genomic_DNA"/>
</dbReference>
<dbReference type="InterPro" id="IPR026444">
    <property type="entry name" value="Secre_tail"/>
</dbReference>
<dbReference type="PANTHER" id="PTHR42754:SF1">
    <property type="entry name" value="LIPOPROTEIN"/>
    <property type="match status" value="1"/>
</dbReference>
<proteinExistence type="predicted"/>
<accession>A0A0G0PWH2</accession>
<name>A0A0G0PWH2_9BACT</name>
<dbReference type="Gene3D" id="2.60.40.4070">
    <property type="match status" value="1"/>
</dbReference>
<feature type="domain" description="Secretion system C-terminal sorting" evidence="1">
    <location>
        <begin position="390"/>
        <end position="466"/>
    </location>
</feature>
<dbReference type="Pfam" id="PF18962">
    <property type="entry name" value="Por_Secre_tail"/>
    <property type="match status" value="1"/>
</dbReference>
<dbReference type="InterPro" id="IPR011047">
    <property type="entry name" value="Quinoprotein_ADH-like_sf"/>
</dbReference>
<dbReference type="AlphaFoldDB" id="A0A0G0PWH2"/>
<reference evidence="2 3" key="1">
    <citation type="journal article" date="2015" name="Nature">
        <title>rRNA introns, odd ribosomes, and small enigmatic genomes across a large radiation of phyla.</title>
        <authorList>
            <person name="Brown C.T."/>
            <person name="Hug L.A."/>
            <person name="Thomas B.C."/>
            <person name="Sharon I."/>
            <person name="Castelle C.J."/>
            <person name="Singh A."/>
            <person name="Wilkins M.J."/>
            <person name="Williams K.H."/>
            <person name="Banfield J.F."/>
        </authorList>
    </citation>
    <scope>NUCLEOTIDE SEQUENCE [LARGE SCALE GENOMIC DNA]</scope>
</reference>
<organism evidence="2 3">
    <name type="scientific">Candidatus Uhrbacteria bacterium GW2011_GWF2_39_13</name>
    <dbReference type="NCBI Taxonomy" id="1618995"/>
    <lineage>
        <taxon>Bacteria</taxon>
        <taxon>Candidatus Uhriibacteriota</taxon>
    </lineage>
</organism>
<sequence length="469" mass="51854">MKNIVFVVLLFTISGYSVITFERTFGGTGDDNANSIRQTTDGGYIAGCRSDSVAADSSSQIYTFMTMKKLNSYGEYEWDKKVTGITIEDMPNEGYSAIETKDGGYTVAGCLVGLNHAFHTLIYVLKTDSSGVKQWDYRFGYDSSVSSVAYDMIQTEDNGYAVVGDNFGMIAFVKLDSEGKEEWINYDLGPGQARSLIQTEDKGFVFTGYDDEHLILVKTDSLGNEVWNKNYGGMISQGYSVKQSSDGGFVILGKTGQMDYADVAWLIKTDANGELEWSKVYGSIGGNIPNYIGQSIDLSSDGGYILTGYSYMYSIAQAWLIKVDSEGNEIWEKTFGGAGDDRPSFVQQTLDGGYILAGYGKDMWIIKTDENGTEIESPFLPQTTELHQNYPNPFNPVTTIRYALSQAGNVELNVFNLNGQLVKELVKGKMEKGIHKTEFKAGDLTSGIYIYNLKVDDKVVQSRKMIMLK</sequence>
<dbReference type="PANTHER" id="PTHR42754">
    <property type="entry name" value="ENDOGLUCANASE"/>
    <property type="match status" value="1"/>
</dbReference>
<gene>
    <name evidence="2" type="ORF">UT30_C0052G0002</name>
</gene>
<evidence type="ECO:0000259" key="1">
    <source>
        <dbReference type="Pfam" id="PF18962"/>
    </source>
</evidence>
<dbReference type="SUPFAM" id="SSF50998">
    <property type="entry name" value="Quinoprotein alcohol dehydrogenase-like"/>
    <property type="match status" value="1"/>
</dbReference>
<dbReference type="NCBIfam" id="TIGR04183">
    <property type="entry name" value="Por_Secre_tail"/>
    <property type="match status" value="1"/>
</dbReference>